<dbReference type="InterPro" id="IPR013783">
    <property type="entry name" value="Ig-like_fold"/>
</dbReference>
<evidence type="ECO:0000256" key="3">
    <source>
        <dbReference type="ARBA" id="ARBA00022801"/>
    </source>
</evidence>
<keyword evidence="2 5" id="KW-0645">Protease</keyword>
<dbReference type="InterPro" id="IPR000209">
    <property type="entry name" value="Peptidase_S8/S53_dom"/>
</dbReference>
<dbReference type="Gene3D" id="3.40.50.200">
    <property type="entry name" value="Peptidase S8/S53 domain"/>
    <property type="match status" value="1"/>
</dbReference>
<dbReference type="EMBL" id="JBHULU010000009">
    <property type="protein sequence ID" value="MFD2513467.1"/>
    <property type="molecule type" value="Genomic_DNA"/>
</dbReference>
<dbReference type="PROSITE" id="PS50093">
    <property type="entry name" value="PKD"/>
    <property type="match status" value="1"/>
</dbReference>
<feature type="active site" description="Charge relay system" evidence="5">
    <location>
        <position position="387"/>
    </location>
</feature>
<dbReference type="InterPro" id="IPR050131">
    <property type="entry name" value="Peptidase_S8_subtilisin-like"/>
</dbReference>
<evidence type="ECO:0000313" key="8">
    <source>
        <dbReference type="Proteomes" id="UP001597544"/>
    </source>
</evidence>
<dbReference type="InterPro" id="IPR015500">
    <property type="entry name" value="Peptidase_S8_subtilisin-rel"/>
</dbReference>
<dbReference type="Pfam" id="PF18962">
    <property type="entry name" value="Por_Secre_tail"/>
    <property type="match status" value="1"/>
</dbReference>
<evidence type="ECO:0000256" key="5">
    <source>
        <dbReference type="PROSITE-ProRule" id="PRU01240"/>
    </source>
</evidence>
<keyword evidence="8" id="KW-1185">Reference proteome</keyword>
<dbReference type="Pfam" id="PF18911">
    <property type="entry name" value="PKD_4"/>
    <property type="match status" value="1"/>
</dbReference>
<dbReference type="InterPro" id="IPR023827">
    <property type="entry name" value="Peptidase_S8_Asp-AS"/>
</dbReference>
<dbReference type="Proteomes" id="UP001597544">
    <property type="component" value="Unassembled WGS sequence"/>
</dbReference>
<feature type="active site" description="Charge relay system" evidence="5">
    <location>
        <position position="231"/>
    </location>
</feature>
<comment type="caution">
    <text evidence="7">The sequence shown here is derived from an EMBL/GenBank/DDBJ whole genome shotgun (WGS) entry which is preliminary data.</text>
</comment>
<gene>
    <name evidence="7" type="ORF">ACFSRY_06280</name>
</gene>
<dbReference type="SMART" id="SM00089">
    <property type="entry name" value="PKD"/>
    <property type="match status" value="1"/>
</dbReference>
<dbReference type="InterPro" id="IPR026444">
    <property type="entry name" value="Secre_tail"/>
</dbReference>
<dbReference type="Gene3D" id="2.60.40.10">
    <property type="entry name" value="Immunoglobulins"/>
    <property type="match status" value="1"/>
</dbReference>
<dbReference type="PRINTS" id="PR00723">
    <property type="entry name" value="SUBTILISIN"/>
</dbReference>
<evidence type="ECO:0000259" key="6">
    <source>
        <dbReference type="PROSITE" id="PS50093"/>
    </source>
</evidence>
<reference evidence="8" key="1">
    <citation type="journal article" date="2019" name="Int. J. Syst. Evol. Microbiol.">
        <title>The Global Catalogue of Microorganisms (GCM) 10K type strain sequencing project: providing services to taxonomists for standard genome sequencing and annotation.</title>
        <authorList>
            <consortium name="The Broad Institute Genomics Platform"/>
            <consortium name="The Broad Institute Genome Sequencing Center for Infectious Disease"/>
            <person name="Wu L."/>
            <person name="Ma J."/>
        </authorList>
    </citation>
    <scope>NUCLEOTIDE SEQUENCE [LARGE SCALE GENOMIC DNA]</scope>
    <source>
        <strain evidence="8">KCTC 42498</strain>
    </source>
</reference>
<dbReference type="PROSITE" id="PS51892">
    <property type="entry name" value="SUBTILASE"/>
    <property type="match status" value="1"/>
</dbReference>
<dbReference type="InterPro" id="IPR036852">
    <property type="entry name" value="Peptidase_S8/S53_dom_sf"/>
</dbReference>
<comment type="similarity">
    <text evidence="1 5">Belongs to the peptidase S8 family.</text>
</comment>
<dbReference type="InterPro" id="IPR035986">
    <property type="entry name" value="PKD_dom_sf"/>
</dbReference>
<dbReference type="Pfam" id="PF00082">
    <property type="entry name" value="Peptidase_S8"/>
    <property type="match status" value="1"/>
</dbReference>
<keyword evidence="4 5" id="KW-0720">Serine protease</keyword>
<dbReference type="InterPro" id="IPR000601">
    <property type="entry name" value="PKD_dom"/>
</dbReference>
<dbReference type="SUPFAM" id="SSF49299">
    <property type="entry name" value="PKD domain"/>
    <property type="match status" value="1"/>
</dbReference>
<dbReference type="RefSeq" id="WP_377504159.1">
    <property type="nucleotide sequence ID" value="NZ_JBHULU010000009.1"/>
</dbReference>
<dbReference type="SUPFAM" id="SSF52743">
    <property type="entry name" value="Subtilisin-like"/>
    <property type="match status" value="1"/>
</dbReference>
<evidence type="ECO:0000256" key="4">
    <source>
        <dbReference type="ARBA" id="ARBA00022825"/>
    </source>
</evidence>
<name>A0ABW5IKM8_9BACT</name>
<sequence length="1105" mass="120915">MFTDRTMLRRFLYLFFALLLHAPFLFAQKAKGVGTATKPYTVVYKLKQQDEHQRTSSEALQLTLQRVGAAGVKRKFPHVNVSQNARRAGSPELSRIYELKYSPQLSFEKVKNLLLATGQVDYVEPLYERVPLHQPNDPAADSTLTTQFYLKLIGAYEAWGVEKGDTNVVIGVLDTGFRLTHQDLDTKVKRNYRDPIDGLDNDGDGYVDNFAGWDFGDWDNDVVDNQLYGGHGTSVAAAAAAAANNSVGMAGVGYNIKFLPLKVFNSTPQGGFGGYEAIVYAADKGCKVINLSWGGQGFSQYEQDIINYAVLEKDAVIVAAGGNTPGYVDIYPASYANVLSVGGTDSKDVKHSGYTHSYNIDLAAPSRSVYTASPAGDAGYGNANGTSFGSPIVAACAALVRSKYPELNAWQVIERLRVTTDNIYGLAGNQQYFEMLGRGRVNIKRALKQQQLKSVRCISFELESKYAPPAGSQASINAIFKNYLDPVSNLAITLTSSSPYVTITQNRLAAGSMGTMSSKANTGSLFTFSVAENTPANTLIPFRLSYKDGTYEDFQYFVVMVNPDYVALDANNLEVTVNSKGNFGYNGFNFTQGEGIKYKKGNPLLFEGGLMISTSATQVSDNLRSQMWKNDEDFIPVSIAKRHLNTPLATQEIRSLMHDGHTSPDEAKVGVQVKQISYAWQDAANQNFVILEYHIKNTTDTPFQNLHAGVFADWDIGEHNLNVANWDDENRLGYVHHVSRPLPYAGFKLLTNDSPSYYAIDNLGANDDNLVIEDDFTTAEKYRTLANGIRRKTAGIQGGNNVSHVVGATVNNLAPGETKIVAFAMLVADNLPALKQNAAAAQQKYISFRTSQTPVALADTACAGTNVTWTPERGTRFNFYADSQKQTLLATGPSYTLENFSQQTTIYAAGIDSVFESAAAPATFSLPLAPAADFTYEPTEIFAGQPVAFINNSTNSKEWRWDYGGVTPFTEKNFDYTFNEPGSYPVSLTVVDRFGCTEASVTKVVEVKAASPTGVTGTEDPYFVLYPNPTSGQLYIRYTGNNHLTPQAMPQVSILDITGRNIKPRLEQKSGELVADLSVLPAGVYLAKISYNNTSFIKRIIVTKK</sequence>
<dbReference type="PROSITE" id="PS00136">
    <property type="entry name" value="SUBTILASE_ASP"/>
    <property type="match status" value="1"/>
</dbReference>
<proteinExistence type="inferred from homology"/>
<dbReference type="InterPro" id="IPR022409">
    <property type="entry name" value="PKD/Chitinase_dom"/>
</dbReference>
<organism evidence="7 8">
    <name type="scientific">Pontibacter locisalis</name>
    <dbReference type="NCBI Taxonomy" id="1719035"/>
    <lineage>
        <taxon>Bacteria</taxon>
        <taxon>Pseudomonadati</taxon>
        <taxon>Bacteroidota</taxon>
        <taxon>Cytophagia</taxon>
        <taxon>Cytophagales</taxon>
        <taxon>Hymenobacteraceae</taxon>
        <taxon>Pontibacter</taxon>
    </lineage>
</organism>
<keyword evidence="3 5" id="KW-0378">Hydrolase</keyword>
<feature type="active site" description="Charge relay system" evidence="5">
    <location>
        <position position="174"/>
    </location>
</feature>
<dbReference type="PANTHER" id="PTHR43806:SF11">
    <property type="entry name" value="CEREVISIN-RELATED"/>
    <property type="match status" value="1"/>
</dbReference>
<dbReference type="NCBIfam" id="TIGR04183">
    <property type="entry name" value="Por_Secre_tail"/>
    <property type="match status" value="1"/>
</dbReference>
<evidence type="ECO:0000256" key="2">
    <source>
        <dbReference type="ARBA" id="ARBA00022670"/>
    </source>
</evidence>
<evidence type="ECO:0000313" key="7">
    <source>
        <dbReference type="EMBL" id="MFD2513467.1"/>
    </source>
</evidence>
<feature type="domain" description="PKD" evidence="6">
    <location>
        <begin position="959"/>
        <end position="1012"/>
    </location>
</feature>
<evidence type="ECO:0000256" key="1">
    <source>
        <dbReference type="ARBA" id="ARBA00011073"/>
    </source>
</evidence>
<dbReference type="CDD" id="cd00146">
    <property type="entry name" value="PKD"/>
    <property type="match status" value="1"/>
</dbReference>
<protein>
    <submittedName>
        <fullName evidence="7">S8 family serine peptidase</fullName>
    </submittedName>
</protein>
<accession>A0ABW5IKM8</accession>
<dbReference type="PANTHER" id="PTHR43806">
    <property type="entry name" value="PEPTIDASE S8"/>
    <property type="match status" value="1"/>
</dbReference>